<protein>
    <submittedName>
        <fullName evidence="6">HTH-type transcriptional regulator AcrR</fullName>
    </submittedName>
</protein>
<dbReference type="PROSITE" id="PS50977">
    <property type="entry name" value="HTH_TETR_2"/>
    <property type="match status" value="1"/>
</dbReference>
<reference evidence="8 9" key="1">
    <citation type="submission" date="2019-11" db="EMBL/GenBank/DDBJ databases">
        <authorList>
            <person name="Holert J."/>
        </authorList>
    </citation>
    <scope>NUCLEOTIDE SEQUENCE [LARGE SCALE GENOMIC DNA]</scope>
    <source>
        <strain evidence="7">BC3_2A</strain>
        <strain evidence="6">SB11_1A</strain>
    </source>
</reference>
<dbReference type="PANTHER" id="PTHR30055:SF234">
    <property type="entry name" value="HTH-TYPE TRANSCRIPTIONAL REGULATOR BETI"/>
    <property type="match status" value="1"/>
</dbReference>
<proteinExistence type="predicted"/>
<dbReference type="PANTHER" id="PTHR30055">
    <property type="entry name" value="HTH-TYPE TRANSCRIPTIONAL REGULATOR RUTR"/>
    <property type="match status" value="1"/>
</dbReference>
<dbReference type="Proteomes" id="UP000435877">
    <property type="component" value="Unassembled WGS sequence"/>
</dbReference>
<evidence type="ECO:0000256" key="3">
    <source>
        <dbReference type="ARBA" id="ARBA00023163"/>
    </source>
</evidence>
<evidence type="ECO:0000256" key="2">
    <source>
        <dbReference type="ARBA" id="ARBA00023125"/>
    </source>
</evidence>
<dbReference type="OrthoDB" id="5705802at2"/>
<feature type="DNA-binding region" description="H-T-H motif" evidence="4">
    <location>
        <begin position="28"/>
        <end position="47"/>
    </location>
</feature>
<dbReference type="RefSeq" id="WP_159268728.1">
    <property type="nucleotide sequence ID" value="NZ_CACSIK010000001.1"/>
</dbReference>
<evidence type="ECO:0000313" key="8">
    <source>
        <dbReference type="Proteomes" id="UP000435877"/>
    </source>
</evidence>
<organism evidence="6 8">
    <name type="scientific">Zhongshania aliphaticivorans</name>
    <dbReference type="NCBI Taxonomy" id="1470434"/>
    <lineage>
        <taxon>Bacteria</taxon>
        <taxon>Pseudomonadati</taxon>
        <taxon>Pseudomonadota</taxon>
        <taxon>Gammaproteobacteria</taxon>
        <taxon>Cellvibrionales</taxon>
        <taxon>Spongiibacteraceae</taxon>
        <taxon>Zhongshania</taxon>
    </lineage>
</organism>
<name>A0A5S9NL16_9GAMM</name>
<keyword evidence="8" id="KW-1185">Reference proteome</keyword>
<evidence type="ECO:0000259" key="5">
    <source>
        <dbReference type="PROSITE" id="PS50977"/>
    </source>
</evidence>
<sequence length="204" mass="22848">MATRRNTKELILDIAEDLFAQQGFGATSVSEIASQVGISSPGIYKHFSNKLDIYEQVCQRLFAPLADATRGMAAEADFAETRKQIHQVMSHLATKPNTARIVQHATLARDETLDLLSDRWYRKFFSTISDPASNPEKEWINVPTAMAFHCMILGYVTLAPLHHSIFGVDPLQPEQLEAQLQFQQNMVDGLSTLVHRSHKESSGH</sequence>
<gene>
    <name evidence="6" type="primary">acrR</name>
    <name evidence="6" type="ORF">IHBHHGIJ_02143</name>
    <name evidence="7" type="ORF">KFEGEMFD_01745</name>
</gene>
<evidence type="ECO:0000256" key="4">
    <source>
        <dbReference type="PROSITE-ProRule" id="PRU00335"/>
    </source>
</evidence>
<dbReference type="AlphaFoldDB" id="A0A5S9NL16"/>
<keyword evidence="3" id="KW-0804">Transcription</keyword>
<dbReference type="InterPro" id="IPR023772">
    <property type="entry name" value="DNA-bd_HTH_TetR-type_CS"/>
</dbReference>
<dbReference type="EMBL" id="CACSIK010000001">
    <property type="protein sequence ID" value="CAA0091373.1"/>
    <property type="molecule type" value="Genomic_DNA"/>
</dbReference>
<accession>A0A5S9NL16</accession>
<dbReference type="EMBL" id="CACSIM010000002">
    <property type="protein sequence ID" value="CAA0098765.1"/>
    <property type="molecule type" value="Genomic_DNA"/>
</dbReference>
<dbReference type="Pfam" id="PF00440">
    <property type="entry name" value="TetR_N"/>
    <property type="match status" value="1"/>
</dbReference>
<evidence type="ECO:0000256" key="1">
    <source>
        <dbReference type="ARBA" id="ARBA00023015"/>
    </source>
</evidence>
<evidence type="ECO:0000313" key="9">
    <source>
        <dbReference type="Proteomes" id="UP000439591"/>
    </source>
</evidence>
<dbReference type="GO" id="GO:0003700">
    <property type="term" value="F:DNA-binding transcription factor activity"/>
    <property type="evidence" value="ECO:0007669"/>
    <property type="project" value="TreeGrafter"/>
</dbReference>
<dbReference type="Proteomes" id="UP000439591">
    <property type="component" value="Unassembled WGS sequence"/>
</dbReference>
<dbReference type="InterPro" id="IPR001647">
    <property type="entry name" value="HTH_TetR"/>
</dbReference>
<dbReference type="InterPro" id="IPR009057">
    <property type="entry name" value="Homeodomain-like_sf"/>
</dbReference>
<evidence type="ECO:0000313" key="6">
    <source>
        <dbReference type="EMBL" id="CAA0091373.1"/>
    </source>
</evidence>
<keyword evidence="1" id="KW-0805">Transcription regulation</keyword>
<keyword evidence="2 4" id="KW-0238">DNA-binding</keyword>
<dbReference type="Gene3D" id="1.10.357.10">
    <property type="entry name" value="Tetracycline Repressor, domain 2"/>
    <property type="match status" value="1"/>
</dbReference>
<dbReference type="InterPro" id="IPR050109">
    <property type="entry name" value="HTH-type_TetR-like_transc_reg"/>
</dbReference>
<feature type="domain" description="HTH tetR-type" evidence="5">
    <location>
        <begin position="5"/>
        <end position="65"/>
    </location>
</feature>
<dbReference type="PROSITE" id="PS01081">
    <property type="entry name" value="HTH_TETR_1"/>
    <property type="match status" value="1"/>
</dbReference>
<dbReference type="PRINTS" id="PR00455">
    <property type="entry name" value="HTHTETR"/>
</dbReference>
<dbReference type="GO" id="GO:0000976">
    <property type="term" value="F:transcription cis-regulatory region binding"/>
    <property type="evidence" value="ECO:0007669"/>
    <property type="project" value="TreeGrafter"/>
</dbReference>
<evidence type="ECO:0000313" key="7">
    <source>
        <dbReference type="EMBL" id="CAA0098765.1"/>
    </source>
</evidence>
<dbReference type="SUPFAM" id="SSF46689">
    <property type="entry name" value="Homeodomain-like"/>
    <property type="match status" value="1"/>
</dbReference>